<dbReference type="Proteomes" id="UP000823598">
    <property type="component" value="Unassembled WGS sequence"/>
</dbReference>
<organism evidence="3 4">
    <name type="scientific">Candidatus Limisoma faecipullorum</name>
    <dbReference type="NCBI Taxonomy" id="2840854"/>
    <lineage>
        <taxon>Bacteria</taxon>
        <taxon>Pseudomonadati</taxon>
        <taxon>Bacteroidota</taxon>
        <taxon>Bacteroidia</taxon>
        <taxon>Bacteroidales</taxon>
        <taxon>Candidatus Limisoma</taxon>
    </lineage>
</organism>
<reference evidence="3" key="1">
    <citation type="submission" date="2020-10" db="EMBL/GenBank/DDBJ databases">
        <authorList>
            <person name="Gilroy R."/>
        </authorList>
    </citation>
    <scope>NUCLEOTIDE SEQUENCE</scope>
    <source>
        <strain evidence="3">6919</strain>
    </source>
</reference>
<dbReference type="Gene3D" id="3.30.1330.60">
    <property type="entry name" value="OmpA-like domain"/>
    <property type="match status" value="1"/>
</dbReference>
<dbReference type="SUPFAM" id="SSF103088">
    <property type="entry name" value="OmpA-like"/>
    <property type="match status" value="1"/>
</dbReference>
<protein>
    <submittedName>
        <fullName evidence="3">OmpA family protein</fullName>
    </submittedName>
</protein>
<keyword evidence="1" id="KW-0472">Membrane</keyword>
<comment type="caution">
    <text evidence="3">The sequence shown here is derived from an EMBL/GenBank/DDBJ whole genome shotgun (WGS) entry which is preliminary data.</text>
</comment>
<proteinExistence type="predicted"/>
<evidence type="ECO:0000313" key="3">
    <source>
        <dbReference type="EMBL" id="MBO8475985.1"/>
    </source>
</evidence>
<dbReference type="EMBL" id="JADIMC010000036">
    <property type="protein sequence ID" value="MBO8475985.1"/>
    <property type="molecule type" value="Genomic_DNA"/>
</dbReference>
<dbReference type="InterPro" id="IPR006665">
    <property type="entry name" value="OmpA-like"/>
</dbReference>
<evidence type="ECO:0000259" key="2">
    <source>
        <dbReference type="PROSITE" id="PS51123"/>
    </source>
</evidence>
<accession>A0A9D9NJS0</accession>
<dbReference type="PANTHER" id="PTHR30329:SF21">
    <property type="entry name" value="LIPOPROTEIN YIAD-RELATED"/>
    <property type="match status" value="1"/>
</dbReference>
<name>A0A9D9NJS0_9BACT</name>
<dbReference type="PANTHER" id="PTHR30329">
    <property type="entry name" value="STATOR ELEMENT OF FLAGELLAR MOTOR COMPLEX"/>
    <property type="match status" value="1"/>
</dbReference>
<dbReference type="PROSITE" id="PS51123">
    <property type="entry name" value="OMPA_2"/>
    <property type="match status" value="1"/>
</dbReference>
<dbReference type="AlphaFoldDB" id="A0A9D9NJS0"/>
<dbReference type="InterPro" id="IPR036737">
    <property type="entry name" value="OmpA-like_sf"/>
</dbReference>
<dbReference type="Pfam" id="PF00691">
    <property type="entry name" value="OmpA"/>
    <property type="match status" value="1"/>
</dbReference>
<evidence type="ECO:0000256" key="1">
    <source>
        <dbReference type="PROSITE-ProRule" id="PRU00473"/>
    </source>
</evidence>
<reference evidence="3" key="2">
    <citation type="journal article" date="2021" name="PeerJ">
        <title>Extensive microbial diversity within the chicken gut microbiome revealed by metagenomics and culture.</title>
        <authorList>
            <person name="Gilroy R."/>
            <person name="Ravi A."/>
            <person name="Getino M."/>
            <person name="Pursley I."/>
            <person name="Horton D.L."/>
            <person name="Alikhan N.F."/>
            <person name="Baker D."/>
            <person name="Gharbi K."/>
            <person name="Hall N."/>
            <person name="Watson M."/>
            <person name="Adriaenssens E.M."/>
            <person name="Foster-Nyarko E."/>
            <person name="Jarju S."/>
            <person name="Secka A."/>
            <person name="Antonio M."/>
            <person name="Oren A."/>
            <person name="Chaudhuri R.R."/>
            <person name="La Ragione R."/>
            <person name="Hildebrand F."/>
            <person name="Pallen M.J."/>
        </authorList>
    </citation>
    <scope>NUCLEOTIDE SEQUENCE</scope>
    <source>
        <strain evidence="3">6919</strain>
    </source>
</reference>
<gene>
    <name evidence="3" type="ORF">IAB88_03215</name>
</gene>
<sequence>MLNRFIIILSAFVLSLFVPFEMVEAQNNVFQKGVTAVKNFFKGNKNEKEKQDIVPDSVDTVVKKGRKSGRKPLNVDYTLEQLYELSLDENLSVPVLPDYEKSIIKPHQLVQAKKLVVAGLNVETMRNGEVVIATIQSDELFYPNDTVLKPNAGKQLRPFLQFLKVPDMYRMLLAMHSDDTGTSAYTDALTSKRVIAVLEWFIENSSNSDYIIPYAMGASEPLYLNNSIANRQLNRRLEIYLVPGKTMIDAASSGQLVD</sequence>
<evidence type="ECO:0000313" key="4">
    <source>
        <dbReference type="Proteomes" id="UP000823598"/>
    </source>
</evidence>
<feature type="domain" description="OmpA-like" evidence="2">
    <location>
        <begin position="128"/>
        <end position="245"/>
    </location>
</feature>
<dbReference type="GO" id="GO:0016020">
    <property type="term" value="C:membrane"/>
    <property type="evidence" value="ECO:0007669"/>
    <property type="project" value="UniProtKB-UniRule"/>
</dbReference>
<dbReference type="InterPro" id="IPR050330">
    <property type="entry name" value="Bact_OuterMem_StrucFunc"/>
</dbReference>